<dbReference type="EnsemblProtists" id="HpaT811592">
    <property type="protein sequence ID" value="HpaP811592"/>
    <property type="gene ID" value="HpaG811592"/>
</dbReference>
<evidence type="ECO:0000256" key="4">
    <source>
        <dbReference type="ARBA" id="ARBA00022842"/>
    </source>
</evidence>
<evidence type="ECO:0000256" key="1">
    <source>
        <dbReference type="ARBA" id="ARBA00001946"/>
    </source>
</evidence>
<evidence type="ECO:0000256" key="2">
    <source>
        <dbReference type="ARBA" id="ARBA00022723"/>
    </source>
</evidence>
<accession>M4BYE4</accession>
<evidence type="ECO:0000256" key="3">
    <source>
        <dbReference type="ARBA" id="ARBA00022801"/>
    </source>
</evidence>
<dbReference type="VEuPathDB" id="FungiDB:HpaG811592"/>
<organism evidence="6 7">
    <name type="scientific">Hyaloperonospora arabidopsidis (strain Emoy2)</name>
    <name type="common">Downy mildew agent</name>
    <name type="synonym">Peronospora arabidopsidis</name>
    <dbReference type="NCBI Taxonomy" id="559515"/>
    <lineage>
        <taxon>Eukaryota</taxon>
        <taxon>Sar</taxon>
        <taxon>Stramenopiles</taxon>
        <taxon>Oomycota</taxon>
        <taxon>Peronosporomycetes</taxon>
        <taxon>Peronosporales</taxon>
        <taxon>Peronosporaceae</taxon>
        <taxon>Hyaloperonospora</taxon>
    </lineage>
</organism>
<dbReference type="GO" id="GO:0052751">
    <property type="term" value="F:GDP-mannose hydrolase activity"/>
    <property type="evidence" value="ECO:0007669"/>
    <property type="project" value="TreeGrafter"/>
</dbReference>
<keyword evidence="4" id="KW-0460">Magnesium</keyword>
<dbReference type="HOGENOM" id="CLU_061819_2_0_1"/>
<evidence type="ECO:0000313" key="6">
    <source>
        <dbReference type="EnsemblProtists" id="HpaP811592"/>
    </source>
</evidence>
<protein>
    <recommendedName>
        <fullName evidence="5">Nudix hydrolase domain-containing protein</fullName>
    </recommendedName>
</protein>
<dbReference type="InterPro" id="IPR055295">
    <property type="entry name" value="NUDT22/NUDT9-like"/>
</dbReference>
<evidence type="ECO:0000313" key="7">
    <source>
        <dbReference type="Proteomes" id="UP000011713"/>
    </source>
</evidence>
<dbReference type="OMA" id="LCTDDGQ"/>
<name>M4BYE4_HYAAE</name>
<reference evidence="7" key="1">
    <citation type="journal article" date="2010" name="Science">
        <title>Signatures of adaptation to obligate biotrophy in the Hyaloperonospora arabidopsidis genome.</title>
        <authorList>
            <person name="Baxter L."/>
            <person name="Tripathy S."/>
            <person name="Ishaque N."/>
            <person name="Boot N."/>
            <person name="Cabral A."/>
            <person name="Kemen E."/>
            <person name="Thines M."/>
            <person name="Ah-Fong A."/>
            <person name="Anderson R."/>
            <person name="Badejoko W."/>
            <person name="Bittner-Eddy P."/>
            <person name="Boore J.L."/>
            <person name="Chibucos M.C."/>
            <person name="Coates M."/>
            <person name="Dehal P."/>
            <person name="Delehaunty K."/>
            <person name="Dong S."/>
            <person name="Downton P."/>
            <person name="Dumas B."/>
            <person name="Fabro G."/>
            <person name="Fronick C."/>
            <person name="Fuerstenberg S.I."/>
            <person name="Fulton L."/>
            <person name="Gaulin E."/>
            <person name="Govers F."/>
            <person name="Hughes L."/>
            <person name="Humphray S."/>
            <person name="Jiang R.H."/>
            <person name="Judelson H."/>
            <person name="Kamoun S."/>
            <person name="Kyung K."/>
            <person name="Meijer H."/>
            <person name="Minx P."/>
            <person name="Morris P."/>
            <person name="Nelson J."/>
            <person name="Phuntumart V."/>
            <person name="Qutob D."/>
            <person name="Rehmany A."/>
            <person name="Rougon-Cardoso A."/>
            <person name="Ryden P."/>
            <person name="Torto-Alalibo T."/>
            <person name="Studholme D."/>
            <person name="Wang Y."/>
            <person name="Win J."/>
            <person name="Wood J."/>
            <person name="Clifton S.W."/>
            <person name="Rogers J."/>
            <person name="Van den Ackerveken G."/>
            <person name="Jones J.D."/>
            <person name="McDowell J.M."/>
            <person name="Beynon J."/>
            <person name="Tyler B.M."/>
        </authorList>
    </citation>
    <scope>NUCLEOTIDE SEQUENCE [LARGE SCALE GENOMIC DNA]</scope>
    <source>
        <strain evidence="7">Emoy2</strain>
    </source>
</reference>
<reference evidence="6" key="2">
    <citation type="submission" date="2015-06" db="UniProtKB">
        <authorList>
            <consortium name="EnsemblProtists"/>
        </authorList>
    </citation>
    <scope>IDENTIFICATION</scope>
    <source>
        <strain evidence="6">Emoy2</strain>
    </source>
</reference>
<dbReference type="AlphaFoldDB" id="M4BYE4"/>
<keyword evidence="2" id="KW-0479">Metal-binding</keyword>
<dbReference type="PANTHER" id="PTHR31835:SF1">
    <property type="entry name" value="URIDINE DIPHOSPHATE GLUCOSE PYROPHOSPHATASE NUDT22"/>
    <property type="match status" value="1"/>
</dbReference>
<dbReference type="Proteomes" id="UP000011713">
    <property type="component" value="Unassembled WGS sequence"/>
</dbReference>
<sequence>MGYSVHCFETPLALHDVNVSLSSRFNRLAHPDAKVEEHKTQAWEQLKHHTPNLFNASKFRLHSYSKDHHSANDHHSALTLHFGVTDYASYVGLCCSSLVAQLLLDGERLHHDRFAFLSRKVGVAAALETTDGYVALLKRSTSVGLYQNLFDTPGGHPEPLTCHVTQKGLQILEADEDESEEEEARSRRTEVEVAVRREFFESITNEIHEEVNVAPELQQLPELLGVVLQTGACTPSFSFHVRTLCSAQELKELYEAGPADKFESVELELLSVEKLLAGGSSQMLLPGHRKEFSRPRSTLASKRSVNNVPAGQVLLSLLQRTSYLISHKDIRVASCLDPCDKGAAGTCSLQPIQGVNSVNLL</sequence>
<comment type="cofactor">
    <cofactor evidence="1">
        <name>Mg(2+)</name>
        <dbReference type="ChEBI" id="CHEBI:18420"/>
    </cofactor>
</comment>
<dbReference type="GO" id="GO:0046872">
    <property type="term" value="F:metal ion binding"/>
    <property type="evidence" value="ECO:0007669"/>
    <property type="project" value="UniProtKB-KW"/>
</dbReference>
<evidence type="ECO:0000259" key="5">
    <source>
        <dbReference type="PROSITE" id="PS51462"/>
    </source>
</evidence>
<proteinExistence type="predicted"/>
<dbReference type="InterPro" id="IPR000086">
    <property type="entry name" value="NUDIX_hydrolase_dom"/>
</dbReference>
<dbReference type="InParanoid" id="M4BYE4"/>
<dbReference type="PANTHER" id="PTHR31835">
    <property type="entry name" value="URIDINE DIPHOSPHATE GLUCOSE PYROPHOSPHATASE"/>
    <property type="match status" value="1"/>
</dbReference>
<feature type="domain" description="Nudix hydrolase" evidence="5">
    <location>
        <begin position="118"/>
        <end position="297"/>
    </location>
</feature>
<dbReference type="eggNOG" id="ENOG502QRSW">
    <property type="taxonomic scope" value="Eukaryota"/>
</dbReference>
<dbReference type="EMBL" id="JH598042">
    <property type="status" value="NOT_ANNOTATED_CDS"/>
    <property type="molecule type" value="Genomic_DNA"/>
</dbReference>
<dbReference type="PROSITE" id="PS51462">
    <property type="entry name" value="NUDIX"/>
    <property type="match status" value="1"/>
</dbReference>
<keyword evidence="3" id="KW-0378">Hydrolase</keyword>
<keyword evidence="7" id="KW-1185">Reference proteome</keyword>